<dbReference type="RefSeq" id="WP_157103116.1">
    <property type="nucleotide sequence ID" value="NZ_JAAXOP010000003.1"/>
</dbReference>
<dbReference type="Pfam" id="PF19457">
    <property type="entry name" value="DUF5994"/>
    <property type="match status" value="1"/>
</dbReference>
<feature type="compositionally biased region" description="Basic and acidic residues" evidence="1">
    <location>
        <begin position="12"/>
        <end position="29"/>
    </location>
</feature>
<protein>
    <submittedName>
        <fullName evidence="2">Uncharacterized protein</fullName>
    </submittedName>
</protein>
<evidence type="ECO:0000313" key="2">
    <source>
        <dbReference type="EMBL" id="NKY49857.1"/>
    </source>
</evidence>
<comment type="caution">
    <text evidence="2">The sequence shown here is derived from an EMBL/GenBank/DDBJ whole genome shotgun (WGS) entry which is preliminary data.</text>
</comment>
<evidence type="ECO:0000256" key="1">
    <source>
        <dbReference type="SAM" id="MobiDB-lite"/>
    </source>
</evidence>
<gene>
    <name evidence="2" type="ORF">HGA08_06475</name>
</gene>
<sequence>MTPPSLNASVSVRDRTLTDPPRFRPRPDSDASGYIDATWWPRSSNLTAELPDLIAAVRPRAEQIWRIVYDPRTWSTTDRHPVVAGRAVRLDRYPFELFGIMYLCATNGTVIVLRAIPEGTDPAVATSVLAAAGRTARNDAARQ</sequence>
<organism evidence="2 3">
    <name type="scientific">Nocardia vermiculata</name>
    <dbReference type="NCBI Taxonomy" id="257274"/>
    <lineage>
        <taxon>Bacteria</taxon>
        <taxon>Bacillati</taxon>
        <taxon>Actinomycetota</taxon>
        <taxon>Actinomycetes</taxon>
        <taxon>Mycobacteriales</taxon>
        <taxon>Nocardiaceae</taxon>
        <taxon>Nocardia</taxon>
    </lineage>
</organism>
<feature type="compositionally biased region" description="Polar residues" evidence="1">
    <location>
        <begin position="1"/>
        <end position="10"/>
    </location>
</feature>
<proteinExistence type="predicted"/>
<name>A0A846XTA7_9NOCA</name>
<accession>A0A846XTA7</accession>
<reference evidence="2 3" key="1">
    <citation type="submission" date="2020-04" db="EMBL/GenBank/DDBJ databases">
        <title>MicrobeNet Type strains.</title>
        <authorList>
            <person name="Nicholson A.C."/>
        </authorList>
    </citation>
    <scope>NUCLEOTIDE SEQUENCE [LARGE SCALE GENOMIC DNA]</scope>
    <source>
        <strain evidence="2 3">JCM 12354</strain>
    </source>
</reference>
<keyword evidence="3" id="KW-1185">Reference proteome</keyword>
<evidence type="ECO:0000313" key="3">
    <source>
        <dbReference type="Proteomes" id="UP000565711"/>
    </source>
</evidence>
<dbReference type="Proteomes" id="UP000565711">
    <property type="component" value="Unassembled WGS sequence"/>
</dbReference>
<dbReference type="InterPro" id="IPR046036">
    <property type="entry name" value="DUF5994"/>
</dbReference>
<dbReference type="EMBL" id="JAAXOP010000003">
    <property type="protein sequence ID" value="NKY49857.1"/>
    <property type="molecule type" value="Genomic_DNA"/>
</dbReference>
<dbReference type="AlphaFoldDB" id="A0A846XTA7"/>
<feature type="region of interest" description="Disordered" evidence="1">
    <location>
        <begin position="1"/>
        <end position="29"/>
    </location>
</feature>